<protein>
    <submittedName>
        <fullName evidence="2">Uncharacterized protein</fullName>
    </submittedName>
</protein>
<reference evidence="2 3" key="1">
    <citation type="submission" date="2019-03" db="EMBL/GenBank/DDBJ databases">
        <title>The genome sequence of a newly discovered highly antifungal drug resistant Aspergillus species, Aspergillus tanneri NIH 1004.</title>
        <authorList>
            <person name="Mounaud S."/>
            <person name="Singh I."/>
            <person name="Joardar V."/>
            <person name="Pakala S."/>
            <person name="Pakala S."/>
            <person name="Venepally P."/>
            <person name="Hoover J."/>
            <person name="Nierman W."/>
            <person name="Chung J."/>
            <person name="Losada L."/>
        </authorList>
    </citation>
    <scope>NUCLEOTIDE SEQUENCE [LARGE SCALE GENOMIC DNA]</scope>
    <source>
        <strain evidence="2 3">NIH1004</strain>
    </source>
</reference>
<feature type="region of interest" description="Disordered" evidence="1">
    <location>
        <begin position="31"/>
        <end position="54"/>
    </location>
</feature>
<proteinExistence type="predicted"/>
<dbReference type="VEuPathDB" id="FungiDB:EYZ11_010300"/>
<dbReference type="EMBL" id="SOSA01000543">
    <property type="protein sequence ID" value="THC90239.1"/>
    <property type="molecule type" value="Genomic_DNA"/>
</dbReference>
<sequence length="69" mass="7684">MAMPPYYLDKYILITQLLKLWDATCPRQLSLPPTHLENTSTTTELSSGSLIQDGEFDSAGRKRTIKVGA</sequence>
<evidence type="ECO:0000313" key="3">
    <source>
        <dbReference type="Proteomes" id="UP000308092"/>
    </source>
</evidence>
<accession>A0A4S3J5Q7</accession>
<evidence type="ECO:0000256" key="1">
    <source>
        <dbReference type="SAM" id="MobiDB-lite"/>
    </source>
</evidence>
<keyword evidence="3" id="KW-1185">Reference proteome</keyword>
<name>A0A4S3J5Q7_9EURO</name>
<feature type="compositionally biased region" description="Low complexity" evidence="1">
    <location>
        <begin position="36"/>
        <end position="50"/>
    </location>
</feature>
<dbReference type="AlphaFoldDB" id="A0A4S3J5Q7"/>
<evidence type="ECO:0000313" key="2">
    <source>
        <dbReference type="EMBL" id="THC90239.1"/>
    </source>
</evidence>
<dbReference type="Proteomes" id="UP000308092">
    <property type="component" value="Unassembled WGS sequence"/>
</dbReference>
<gene>
    <name evidence="2" type="ORF">EYZ11_010300</name>
</gene>
<comment type="caution">
    <text evidence="2">The sequence shown here is derived from an EMBL/GenBank/DDBJ whole genome shotgun (WGS) entry which is preliminary data.</text>
</comment>
<organism evidence="2 3">
    <name type="scientific">Aspergillus tanneri</name>
    <dbReference type="NCBI Taxonomy" id="1220188"/>
    <lineage>
        <taxon>Eukaryota</taxon>
        <taxon>Fungi</taxon>
        <taxon>Dikarya</taxon>
        <taxon>Ascomycota</taxon>
        <taxon>Pezizomycotina</taxon>
        <taxon>Eurotiomycetes</taxon>
        <taxon>Eurotiomycetidae</taxon>
        <taxon>Eurotiales</taxon>
        <taxon>Aspergillaceae</taxon>
        <taxon>Aspergillus</taxon>
        <taxon>Aspergillus subgen. Circumdati</taxon>
    </lineage>
</organism>